<dbReference type="InterPro" id="IPR001387">
    <property type="entry name" value="Cro/C1-type_HTH"/>
</dbReference>
<dbReference type="Pfam" id="PF01381">
    <property type="entry name" value="HTH_3"/>
    <property type="match status" value="1"/>
</dbReference>
<dbReference type="RefSeq" id="WP_025061023.1">
    <property type="nucleotide sequence ID" value="NZ_RAQK01000001.1"/>
</dbReference>
<dbReference type="EMBL" id="RAQK01000001">
    <property type="protein sequence ID" value="RKE97634.1"/>
    <property type="molecule type" value="Genomic_DNA"/>
</dbReference>
<sequence>MARTKPYGGTKLSKFITHRIIELKPRKSQAEIASEAGFINPNMLSMIKAGTTKLALDRVTDLARALDTDPARLFRMAMLQSGHETTRPVVEEVFGTLVTRNEVDWIKAIREASGETDPTLTSRARSSILGIFGK</sequence>
<proteinExistence type="predicted"/>
<evidence type="ECO:0000259" key="1">
    <source>
        <dbReference type="PROSITE" id="PS50943"/>
    </source>
</evidence>
<feature type="domain" description="HTH cro/C1-type" evidence="1">
    <location>
        <begin position="28"/>
        <end position="73"/>
    </location>
</feature>
<accession>A0A420DTI0</accession>
<name>A0A420DTI0_9RHOB</name>
<dbReference type="InterPro" id="IPR010982">
    <property type="entry name" value="Lambda_DNA-bd_dom_sf"/>
</dbReference>
<dbReference type="Gene3D" id="1.10.260.40">
    <property type="entry name" value="lambda repressor-like DNA-binding domains"/>
    <property type="match status" value="1"/>
</dbReference>
<comment type="caution">
    <text evidence="2">The sequence shown here is derived from an EMBL/GenBank/DDBJ whole genome shotgun (WGS) entry which is preliminary data.</text>
</comment>
<protein>
    <recommendedName>
        <fullName evidence="1">HTH cro/C1-type domain-containing protein</fullName>
    </recommendedName>
</protein>
<gene>
    <name evidence="2" type="ORF">C8N30_2251</name>
</gene>
<keyword evidence="3" id="KW-1185">Reference proteome</keyword>
<organism evidence="2 3">
    <name type="scientific">Sulfitobacter guttiformis</name>
    <dbReference type="NCBI Taxonomy" id="74349"/>
    <lineage>
        <taxon>Bacteria</taxon>
        <taxon>Pseudomonadati</taxon>
        <taxon>Pseudomonadota</taxon>
        <taxon>Alphaproteobacteria</taxon>
        <taxon>Rhodobacterales</taxon>
        <taxon>Roseobacteraceae</taxon>
        <taxon>Sulfitobacter</taxon>
    </lineage>
</organism>
<dbReference type="Proteomes" id="UP000284407">
    <property type="component" value="Unassembled WGS sequence"/>
</dbReference>
<dbReference type="AlphaFoldDB" id="A0A420DTI0"/>
<reference evidence="2 3" key="1">
    <citation type="submission" date="2018-09" db="EMBL/GenBank/DDBJ databases">
        <title>Genomic Encyclopedia of Archaeal and Bacterial Type Strains, Phase II (KMG-II): from individual species to whole genera.</title>
        <authorList>
            <person name="Goeker M."/>
        </authorList>
    </citation>
    <scope>NUCLEOTIDE SEQUENCE [LARGE SCALE GENOMIC DNA]</scope>
    <source>
        <strain evidence="2 3">DSM 11458</strain>
    </source>
</reference>
<dbReference type="GO" id="GO:0003677">
    <property type="term" value="F:DNA binding"/>
    <property type="evidence" value="ECO:0007669"/>
    <property type="project" value="InterPro"/>
</dbReference>
<dbReference type="SUPFAM" id="SSF47413">
    <property type="entry name" value="lambda repressor-like DNA-binding domains"/>
    <property type="match status" value="1"/>
</dbReference>
<evidence type="ECO:0000313" key="2">
    <source>
        <dbReference type="EMBL" id="RKE97634.1"/>
    </source>
</evidence>
<evidence type="ECO:0000313" key="3">
    <source>
        <dbReference type="Proteomes" id="UP000284407"/>
    </source>
</evidence>
<dbReference type="OrthoDB" id="7859023at2"/>
<dbReference type="PROSITE" id="PS50943">
    <property type="entry name" value="HTH_CROC1"/>
    <property type="match status" value="1"/>
</dbReference>